<dbReference type="InterPro" id="IPR050297">
    <property type="entry name" value="LipidA_mod_glycosyltrf_83"/>
</dbReference>
<feature type="compositionally biased region" description="Gly residues" evidence="8">
    <location>
        <begin position="690"/>
        <end position="704"/>
    </location>
</feature>
<evidence type="ECO:0000256" key="8">
    <source>
        <dbReference type="SAM" id="MobiDB-lite"/>
    </source>
</evidence>
<feature type="compositionally biased region" description="Gly residues" evidence="8">
    <location>
        <begin position="787"/>
        <end position="832"/>
    </location>
</feature>
<dbReference type="GO" id="GO:0010041">
    <property type="term" value="P:response to iron(III) ion"/>
    <property type="evidence" value="ECO:0007669"/>
    <property type="project" value="TreeGrafter"/>
</dbReference>
<feature type="region of interest" description="Disordered" evidence="8">
    <location>
        <begin position="787"/>
        <end position="835"/>
    </location>
</feature>
<evidence type="ECO:0000256" key="7">
    <source>
        <dbReference type="ARBA" id="ARBA00023136"/>
    </source>
</evidence>
<keyword evidence="4" id="KW-0808">Transferase</keyword>
<evidence type="ECO:0000256" key="1">
    <source>
        <dbReference type="ARBA" id="ARBA00004651"/>
    </source>
</evidence>
<proteinExistence type="predicted"/>
<feature type="transmembrane region" description="Helical" evidence="9">
    <location>
        <begin position="190"/>
        <end position="207"/>
    </location>
</feature>
<feature type="compositionally biased region" description="Gly residues" evidence="8">
    <location>
        <begin position="645"/>
        <end position="677"/>
    </location>
</feature>
<feature type="compositionally biased region" description="Low complexity" evidence="8">
    <location>
        <begin position="550"/>
        <end position="566"/>
    </location>
</feature>
<protein>
    <submittedName>
        <fullName evidence="12">Glycosyltransferase family 39 protein</fullName>
    </submittedName>
</protein>
<feature type="transmembrane region" description="Helical" evidence="9">
    <location>
        <begin position="443"/>
        <end position="462"/>
    </location>
</feature>
<dbReference type="AlphaFoldDB" id="A0A937RIP5"/>
<dbReference type="InterPro" id="IPR038731">
    <property type="entry name" value="RgtA/B/C-like"/>
</dbReference>
<gene>
    <name evidence="12" type="ORF">I7412_38735</name>
</gene>
<feature type="transmembrane region" description="Helical" evidence="9">
    <location>
        <begin position="601"/>
        <end position="623"/>
    </location>
</feature>
<evidence type="ECO:0000256" key="3">
    <source>
        <dbReference type="ARBA" id="ARBA00022676"/>
    </source>
</evidence>
<keyword evidence="5 9" id="KW-0812">Transmembrane</keyword>
<feature type="transmembrane region" description="Helical" evidence="9">
    <location>
        <begin position="253"/>
        <end position="275"/>
    </location>
</feature>
<dbReference type="EMBL" id="JAEACQ010000363">
    <property type="protein sequence ID" value="MBL7632991.1"/>
    <property type="molecule type" value="Genomic_DNA"/>
</dbReference>
<reference evidence="12" key="1">
    <citation type="submission" date="2020-12" db="EMBL/GenBank/DDBJ databases">
        <title>Genomic characterization of non-nitrogen-fixing Frankia strains.</title>
        <authorList>
            <person name="Carlos-Shanley C."/>
            <person name="Guerra T."/>
            <person name="Hahn D."/>
        </authorList>
    </citation>
    <scope>NUCLEOTIDE SEQUENCE</scope>
    <source>
        <strain evidence="12">CN6</strain>
    </source>
</reference>
<feature type="transmembrane region" description="Helical" evidence="9">
    <location>
        <begin position="57"/>
        <end position="75"/>
    </location>
</feature>
<feature type="domain" description="Glycosyltransferase RgtA/B/C/D-like" evidence="10">
    <location>
        <begin position="115"/>
        <end position="268"/>
    </location>
</feature>
<evidence type="ECO:0000313" key="12">
    <source>
        <dbReference type="EMBL" id="MBL7632991.1"/>
    </source>
</evidence>
<keyword evidence="3" id="KW-0328">Glycosyltransferase</keyword>
<feature type="transmembrane region" description="Helical" evidence="9">
    <location>
        <begin position="524"/>
        <end position="544"/>
    </location>
</feature>
<feature type="transmembrane region" description="Helical" evidence="9">
    <location>
        <begin position="410"/>
        <end position="431"/>
    </location>
</feature>
<keyword evidence="7 9" id="KW-0472">Membrane</keyword>
<evidence type="ECO:0000256" key="9">
    <source>
        <dbReference type="SAM" id="Phobius"/>
    </source>
</evidence>
<keyword evidence="2" id="KW-1003">Cell membrane</keyword>
<dbReference type="GO" id="GO:0016763">
    <property type="term" value="F:pentosyltransferase activity"/>
    <property type="evidence" value="ECO:0007669"/>
    <property type="project" value="TreeGrafter"/>
</dbReference>
<evidence type="ECO:0000259" key="11">
    <source>
        <dbReference type="Pfam" id="PF24878"/>
    </source>
</evidence>
<accession>A0A937RIP5</accession>
<keyword evidence="13" id="KW-1185">Reference proteome</keyword>
<comment type="caution">
    <text evidence="12">The sequence shown here is derived from an EMBL/GenBank/DDBJ whole genome shotgun (WGS) entry which is preliminary data.</text>
</comment>
<sequence>MPGRRGSGLPPVADPAPDGESGDGFGTRAARRARAGQSGWRGWPRRLVRGRPDDPRWARPAVLLLLAATAVLYLWGLGASGWANSYYAAAVQAGTQSWKALFFGSLDSSNYITVDKPPASLWIMALSGRVFGFSNGSMLAPNALCGVATVGLLYATVRRVSGPAVGLLVGALCALTPVAVLMFRFNNPDALLVLLLVLGAYCVTRAVEAASWRWLAVAGVVIGFGFLTKMLQAFLVLPAFALAYLIAAPTRPLARIGHVLTGAAGVVVGAGWWILAVELWPKSSRPYIGGSENNSALELAFGYNGLGRIFGEEGGPGGGGPGGQAAEGLTGMVPGMASSGSTGAGGYGALLGQGGLPAGGTGGTGGFPGGMPAGAEAVTGGLPGGGALRGGPGGGFGGAVGLDRLFNGSFASQISWLLPAALILLVGGLWATRRAGRTDRTRAALVLWGGWLLVTAAVFSYMEGIVHEYYTVALAPAVAATIGLGARELWRSREEIASRVLLAASVGVTAVWSYVLLGRVDWQSWLRIPVLLSGLVAAALLLVWRPARPEPSAAEDPTPAEATAPDGDQTPGHGAAPEGERTSAAGGRRARGRRLAPPRRAVAVLALATAAFGTLAAPAAYAVETAANPHTGSIPLAGPSSVGGMGGFPGGQGGDAVLGGFAGPGGQANGDGQGGADGQATAEDPAGLADQGGTGRGFGGGMGMEGEANSELAELLRSGADGYRWVAAVASAQSAASLELATDGIPVMAMGGFSGGDPAITLEQFKQYVADGAIHYYIGGGGSGGPGGGSGGDAANGDGVTNGDGAANGDGASDGGGGFAGPGGFGGPGGSGAASEISSWVTENFTAITVGGQTVYDLTKPVS</sequence>
<feature type="transmembrane region" description="Helical" evidence="9">
    <location>
        <begin position="163"/>
        <end position="183"/>
    </location>
</feature>
<dbReference type="PANTHER" id="PTHR33908">
    <property type="entry name" value="MANNOSYLTRANSFERASE YKCB-RELATED"/>
    <property type="match status" value="1"/>
</dbReference>
<dbReference type="InterPro" id="IPR056785">
    <property type="entry name" value="YkcA/B-like_C"/>
</dbReference>
<feature type="region of interest" description="Disordered" evidence="8">
    <location>
        <begin position="550"/>
        <end position="595"/>
    </location>
</feature>
<feature type="transmembrane region" description="Helical" evidence="9">
    <location>
        <begin position="213"/>
        <end position="246"/>
    </location>
</feature>
<feature type="transmembrane region" description="Helical" evidence="9">
    <location>
        <begin position="498"/>
        <end position="518"/>
    </location>
</feature>
<dbReference type="Proteomes" id="UP000604475">
    <property type="component" value="Unassembled WGS sequence"/>
</dbReference>
<dbReference type="Pfam" id="PF24878">
    <property type="entry name" value="YkcB_C"/>
    <property type="match status" value="1"/>
</dbReference>
<dbReference type="PANTHER" id="PTHR33908:SF3">
    <property type="entry name" value="UNDECAPRENYL PHOSPHATE-ALPHA-4-AMINO-4-DEOXY-L-ARABINOSE ARABINOSYL TRANSFERASE"/>
    <property type="match status" value="1"/>
</dbReference>
<dbReference type="Pfam" id="PF13231">
    <property type="entry name" value="PMT_2"/>
    <property type="match status" value="1"/>
</dbReference>
<evidence type="ECO:0000259" key="10">
    <source>
        <dbReference type="Pfam" id="PF13231"/>
    </source>
</evidence>
<evidence type="ECO:0000313" key="13">
    <source>
        <dbReference type="Proteomes" id="UP000604475"/>
    </source>
</evidence>
<keyword evidence="6 9" id="KW-1133">Transmembrane helix</keyword>
<organism evidence="12 13">
    <name type="scientific">Frankia nepalensis</name>
    <dbReference type="NCBI Taxonomy" id="1836974"/>
    <lineage>
        <taxon>Bacteria</taxon>
        <taxon>Bacillati</taxon>
        <taxon>Actinomycetota</taxon>
        <taxon>Actinomycetes</taxon>
        <taxon>Frankiales</taxon>
        <taxon>Frankiaceae</taxon>
        <taxon>Frankia</taxon>
    </lineage>
</organism>
<dbReference type="GO" id="GO:0009103">
    <property type="term" value="P:lipopolysaccharide biosynthetic process"/>
    <property type="evidence" value="ECO:0007669"/>
    <property type="project" value="UniProtKB-ARBA"/>
</dbReference>
<evidence type="ECO:0000256" key="2">
    <source>
        <dbReference type="ARBA" id="ARBA00022475"/>
    </source>
</evidence>
<feature type="domain" description="Putative mannosyltransferase YkcA/B-like C-terminal" evidence="11">
    <location>
        <begin position="712"/>
        <end position="787"/>
    </location>
</feature>
<evidence type="ECO:0000256" key="5">
    <source>
        <dbReference type="ARBA" id="ARBA00022692"/>
    </source>
</evidence>
<dbReference type="GO" id="GO:0005886">
    <property type="term" value="C:plasma membrane"/>
    <property type="evidence" value="ECO:0007669"/>
    <property type="project" value="UniProtKB-SubCell"/>
</dbReference>
<feature type="transmembrane region" description="Helical" evidence="9">
    <location>
        <begin position="139"/>
        <end position="157"/>
    </location>
</feature>
<name>A0A937RIP5_9ACTN</name>
<feature type="region of interest" description="Disordered" evidence="8">
    <location>
        <begin position="1"/>
        <end position="37"/>
    </location>
</feature>
<evidence type="ECO:0000256" key="4">
    <source>
        <dbReference type="ARBA" id="ARBA00022679"/>
    </source>
</evidence>
<feature type="transmembrane region" description="Helical" evidence="9">
    <location>
        <begin position="468"/>
        <end position="486"/>
    </location>
</feature>
<evidence type="ECO:0000256" key="6">
    <source>
        <dbReference type="ARBA" id="ARBA00022989"/>
    </source>
</evidence>
<comment type="subcellular location">
    <subcellularLocation>
        <location evidence="1">Cell membrane</location>
        <topology evidence="1">Multi-pass membrane protein</topology>
    </subcellularLocation>
</comment>
<feature type="region of interest" description="Disordered" evidence="8">
    <location>
        <begin position="645"/>
        <end position="705"/>
    </location>
</feature>